<evidence type="ECO:0000256" key="4">
    <source>
        <dbReference type="ARBA" id="ARBA00023002"/>
    </source>
</evidence>
<dbReference type="GO" id="GO:0005506">
    <property type="term" value="F:iron ion binding"/>
    <property type="evidence" value="ECO:0007669"/>
    <property type="project" value="InterPro"/>
</dbReference>
<evidence type="ECO:0000256" key="6">
    <source>
        <dbReference type="ARBA" id="ARBA00023033"/>
    </source>
</evidence>
<gene>
    <name evidence="9" type="ORF">UCDDA912_g07527</name>
</gene>
<dbReference type="InterPro" id="IPR001128">
    <property type="entry name" value="Cyt_P450"/>
</dbReference>
<protein>
    <submittedName>
        <fullName evidence="9">Putative ent-kaurene oxidase</fullName>
    </submittedName>
</protein>
<dbReference type="PRINTS" id="PR00465">
    <property type="entry name" value="EP450IV"/>
</dbReference>
<evidence type="ECO:0000256" key="2">
    <source>
        <dbReference type="ARBA" id="ARBA00010617"/>
    </source>
</evidence>
<dbReference type="CDD" id="cd11041">
    <property type="entry name" value="CYP503A1-like"/>
    <property type="match status" value="1"/>
</dbReference>
<dbReference type="GO" id="GO:0016705">
    <property type="term" value="F:oxidoreductase activity, acting on paired donors, with incorporation or reduction of molecular oxygen"/>
    <property type="evidence" value="ECO:0007669"/>
    <property type="project" value="InterPro"/>
</dbReference>
<evidence type="ECO:0000256" key="3">
    <source>
        <dbReference type="ARBA" id="ARBA00022723"/>
    </source>
</evidence>
<dbReference type="GO" id="GO:0020037">
    <property type="term" value="F:heme binding"/>
    <property type="evidence" value="ECO:0007669"/>
    <property type="project" value="InterPro"/>
</dbReference>
<keyword evidence="4 8" id="KW-0560">Oxidoreductase</keyword>
<keyword evidence="10" id="KW-1185">Reference proteome</keyword>
<dbReference type="Proteomes" id="UP000034680">
    <property type="component" value="Unassembled WGS sequence"/>
</dbReference>
<organism evidence="9 10">
    <name type="scientific">Diaporthe ampelina</name>
    <dbReference type="NCBI Taxonomy" id="1214573"/>
    <lineage>
        <taxon>Eukaryota</taxon>
        <taxon>Fungi</taxon>
        <taxon>Dikarya</taxon>
        <taxon>Ascomycota</taxon>
        <taxon>Pezizomycotina</taxon>
        <taxon>Sordariomycetes</taxon>
        <taxon>Sordariomycetidae</taxon>
        <taxon>Diaporthales</taxon>
        <taxon>Diaporthaceae</taxon>
        <taxon>Diaporthe</taxon>
    </lineage>
</organism>
<dbReference type="PANTHER" id="PTHR46206:SF7">
    <property type="entry name" value="P450, PUTATIVE (EUROFUNG)-RELATED"/>
    <property type="match status" value="1"/>
</dbReference>
<comment type="cofactor">
    <cofactor evidence="1 7">
        <name>heme</name>
        <dbReference type="ChEBI" id="CHEBI:30413"/>
    </cofactor>
</comment>
<dbReference type="OrthoDB" id="1844152at2759"/>
<keyword evidence="6 8" id="KW-0503">Monooxygenase</keyword>
<sequence length="402" mass="45429">MSLRFVVVSMQFRYTGLSNRPVVPHIVKKDLTSALKRLNPIIAEEVDQCFREELPPGDLTTFTPVNINHTLLRVVAVVSGRIFIGPELCRTPEYVDMAMNYTMDIVNAREAVTRLPKWQRTLKASSLPAVKTLREREKKAWAMLQPIIEARLRAVGDPDYRKPDDLLQWILDSPADLTPQDMAEMQLALTFAAIHTTTMTVTSVFYTLSARPELVPELREEIRSVLREHGTFTSAALLDMKKMDSFFSENARYYPLAFTSFGRKVLQDFTLSTGQVIPAGVTIEVASHPMAFDPEVVPDPESFDMLRSYKLRQAAESRGDAAAAANQFVTASPSNLMWGYGRHACPGRFFAANEAKMIVSRAILDYEFRNVDGHEGRYPNMDFGLQSIPDPTQQLMFKRRDV</sequence>
<dbReference type="InterPro" id="IPR036396">
    <property type="entry name" value="Cyt_P450_sf"/>
</dbReference>
<dbReference type="PROSITE" id="PS00086">
    <property type="entry name" value="CYTOCHROME_P450"/>
    <property type="match status" value="1"/>
</dbReference>
<evidence type="ECO:0000256" key="5">
    <source>
        <dbReference type="ARBA" id="ARBA00023004"/>
    </source>
</evidence>
<dbReference type="InterPro" id="IPR017972">
    <property type="entry name" value="Cyt_P450_CS"/>
</dbReference>
<reference evidence="9 10" key="1">
    <citation type="submission" date="2015-05" db="EMBL/GenBank/DDBJ databases">
        <title>Distinctive expansion of gene families associated with plant cell wall degradation and secondary metabolism in the genomes of grapevine trunk pathogens.</title>
        <authorList>
            <person name="Lawrence D.P."/>
            <person name="Travadon R."/>
            <person name="Rolshausen P.E."/>
            <person name="Baumgartner K."/>
        </authorList>
    </citation>
    <scope>NUCLEOTIDE SEQUENCE [LARGE SCALE GENOMIC DNA]</scope>
    <source>
        <strain evidence="9">DA912</strain>
    </source>
</reference>
<keyword evidence="5 7" id="KW-0408">Iron</keyword>
<keyword evidence="3 7" id="KW-0479">Metal-binding</keyword>
<keyword evidence="7 8" id="KW-0349">Heme</keyword>
<dbReference type="Gene3D" id="1.10.630.10">
    <property type="entry name" value="Cytochrome P450"/>
    <property type="match status" value="1"/>
</dbReference>
<dbReference type="PANTHER" id="PTHR46206">
    <property type="entry name" value="CYTOCHROME P450"/>
    <property type="match status" value="1"/>
</dbReference>
<accession>A0A0G2FEE7</accession>
<name>A0A0G2FEE7_9PEZI</name>
<feature type="binding site" description="axial binding residue" evidence="7">
    <location>
        <position position="345"/>
    </location>
    <ligand>
        <name>heme</name>
        <dbReference type="ChEBI" id="CHEBI:30413"/>
    </ligand>
    <ligandPart>
        <name>Fe</name>
        <dbReference type="ChEBI" id="CHEBI:18248"/>
    </ligandPart>
</feature>
<comment type="similarity">
    <text evidence="2 8">Belongs to the cytochrome P450 family.</text>
</comment>
<evidence type="ECO:0000256" key="7">
    <source>
        <dbReference type="PIRSR" id="PIRSR602403-1"/>
    </source>
</evidence>
<dbReference type="AlphaFoldDB" id="A0A0G2FEE7"/>
<evidence type="ECO:0000313" key="9">
    <source>
        <dbReference type="EMBL" id="KKY32511.1"/>
    </source>
</evidence>
<dbReference type="Pfam" id="PF00067">
    <property type="entry name" value="p450"/>
    <property type="match status" value="1"/>
</dbReference>
<dbReference type="STRING" id="1214573.A0A0G2FEE7"/>
<dbReference type="EMBL" id="LCUC01000299">
    <property type="protein sequence ID" value="KKY32511.1"/>
    <property type="molecule type" value="Genomic_DNA"/>
</dbReference>
<dbReference type="InterPro" id="IPR002403">
    <property type="entry name" value="Cyt_P450_E_grp-IV"/>
</dbReference>
<evidence type="ECO:0000256" key="1">
    <source>
        <dbReference type="ARBA" id="ARBA00001971"/>
    </source>
</evidence>
<dbReference type="SUPFAM" id="SSF48264">
    <property type="entry name" value="Cytochrome P450"/>
    <property type="match status" value="1"/>
</dbReference>
<reference evidence="9 10" key="2">
    <citation type="submission" date="2015-05" db="EMBL/GenBank/DDBJ databases">
        <authorList>
            <person name="Morales-Cruz A."/>
            <person name="Amrine K.C."/>
            <person name="Cantu D."/>
        </authorList>
    </citation>
    <scope>NUCLEOTIDE SEQUENCE [LARGE SCALE GENOMIC DNA]</scope>
    <source>
        <strain evidence="9">DA912</strain>
    </source>
</reference>
<dbReference type="GO" id="GO:0004497">
    <property type="term" value="F:monooxygenase activity"/>
    <property type="evidence" value="ECO:0007669"/>
    <property type="project" value="UniProtKB-KW"/>
</dbReference>
<proteinExistence type="inferred from homology"/>
<comment type="caution">
    <text evidence="9">The sequence shown here is derived from an EMBL/GenBank/DDBJ whole genome shotgun (WGS) entry which is preliminary data.</text>
</comment>
<evidence type="ECO:0000256" key="8">
    <source>
        <dbReference type="RuleBase" id="RU000461"/>
    </source>
</evidence>
<evidence type="ECO:0000313" key="10">
    <source>
        <dbReference type="Proteomes" id="UP000034680"/>
    </source>
</evidence>